<dbReference type="Pfam" id="PF13335">
    <property type="entry name" value="Mg_chelatase_C"/>
    <property type="match status" value="1"/>
</dbReference>
<accession>A0A0D0G6R2</accession>
<dbReference type="SUPFAM" id="SSF54211">
    <property type="entry name" value="Ribosomal protein S5 domain 2-like"/>
    <property type="match status" value="1"/>
</dbReference>
<dbReference type="PATRIC" id="fig|265546.4.peg.1806"/>
<dbReference type="InterPro" id="IPR004482">
    <property type="entry name" value="Mg_chelat-rel"/>
</dbReference>
<comment type="similarity">
    <text evidence="1">Belongs to the Mg-chelatase subunits D/I family. ComM subfamily.</text>
</comment>
<evidence type="ECO:0000256" key="3">
    <source>
        <dbReference type="ARBA" id="ARBA00022840"/>
    </source>
</evidence>
<dbReference type="AlphaFoldDB" id="A0A0D0G6R2"/>
<keyword evidence="6" id="KW-1185">Reference proteome</keyword>
<dbReference type="SMART" id="SM00382">
    <property type="entry name" value="AAA"/>
    <property type="match status" value="1"/>
</dbReference>
<dbReference type="Pfam" id="PF13541">
    <property type="entry name" value="ChlI"/>
    <property type="match status" value="1"/>
</dbReference>
<evidence type="ECO:0000313" key="5">
    <source>
        <dbReference type="EMBL" id="KIP21085.1"/>
    </source>
</evidence>
<evidence type="ECO:0000259" key="4">
    <source>
        <dbReference type="SMART" id="SM00382"/>
    </source>
</evidence>
<dbReference type="InterPro" id="IPR001208">
    <property type="entry name" value="MCM_dom"/>
</dbReference>
<dbReference type="GO" id="GO:0005524">
    <property type="term" value="F:ATP binding"/>
    <property type="evidence" value="ECO:0007669"/>
    <property type="project" value="UniProtKB-KW"/>
</dbReference>
<proteinExistence type="inferred from homology"/>
<dbReference type="NCBIfam" id="TIGR00368">
    <property type="entry name" value="YifB family Mg chelatase-like AAA ATPase"/>
    <property type="match status" value="1"/>
</dbReference>
<evidence type="ECO:0000256" key="1">
    <source>
        <dbReference type="ARBA" id="ARBA00006354"/>
    </source>
</evidence>
<dbReference type="InterPro" id="IPR025158">
    <property type="entry name" value="Mg_chelat-rel_C"/>
</dbReference>
<dbReference type="Pfam" id="PF01078">
    <property type="entry name" value="Mg_chelatase"/>
    <property type="match status" value="1"/>
</dbReference>
<evidence type="ECO:0000313" key="6">
    <source>
        <dbReference type="Proteomes" id="UP000032047"/>
    </source>
</evidence>
<dbReference type="Gene3D" id="3.40.50.300">
    <property type="entry name" value="P-loop containing nucleotide triphosphate hydrolases"/>
    <property type="match status" value="1"/>
</dbReference>
<keyword evidence="2" id="KW-0547">Nucleotide-binding</keyword>
<dbReference type="InterPro" id="IPR027417">
    <property type="entry name" value="P-loop_NTPase"/>
</dbReference>
<name>A0A0D0G6R2_9BACL</name>
<dbReference type="InterPro" id="IPR020568">
    <property type="entry name" value="Ribosomal_Su5_D2-typ_SF"/>
</dbReference>
<dbReference type="InterPro" id="IPR045006">
    <property type="entry name" value="CHLI-like"/>
</dbReference>
<dbReference type="SUPFAM" id="SSF52540">
    <property type="entry name" value="P-loop containing nucleoside triphosphate hydrolases"/>
    <property type="match status" value="1"/>
</dbReference>
<comment type="caution">
    <text evidence="5">The sequence shown here is derived from an EMBL/GenBank/DDBJ whole genome shotgun (WGS) entry which is preliminary data.</text>
</comment>
<dbReference type="PANTHER" id="PTHR32039">
    <property type="entry name" value="MAGNESIUM-CHELATASE SUBUNIT CHLI"/>
    <property type="match status" value="1"/>
</dbReference>
<dbReference type="GO" id="GO:0003677">
    <property type="term" value="F:DNA binding"/>
    <property type="evidence" value="ECO:0007669"/>
    <property type="project" value="InterPro"/>
</dbReference>
<organism evidence="5 6">
    <name type="scientific">Anoxybacillus ayderensis</name>
    <dbReference type="NCBI Taxonomy" id="265546"/>
    <lineage>
        <taxon>Bacteria</taxon>
        <taxon>Bacillati</taxon>
        <taxon>Bacillota</taxon>
        <taxon>Bacilli</taxon>
        <taxon>Bacillales</taxon>
        <taxon>Anoxybacillaceae</taxon>
        <taxon>Anoxybacillus</taxon>
    </lineage>
</organism>
<dbReference type="Proteomes" id="UP000032047">
    <property type="component" value="Unassembled WGS sequence"/>
</dbReference>
<evidence type="ECO:0000256" key="2">
    <source>
        <dbReference type="ARBA" id="ARBA00022741"/>
    </source>
</evidence>
<protein>
    <submittedName>
        <fullName evidence="5">Competence protein ComM</fullName>
    </submittedName>
</protein>
<dbReference type="InterPro" id="IPR014721">
    <property type="entry name" value="Ribsml_uS5_D2-typ_fold_subgr"/>
</dbReference>
<dbReference type="RefSeq" id="WP_021096111.1">
    <property type="nucleotide sequence ID" value="NZ_ANOC01000122.1"/>
</dbReference>
<sequence>MKVCSIGLRGMEGYRVQVEVKELPGMPSVAIVGLADTSVKEARERVIAALHAFGCDVMNQKLVIHLSPPERKKQSPMFDLAMAIGILKVKGKLEQPIPSHIAFLGSLSLDGTIQPVDGMLPAILAAKKLGFQQVYAPYDPAFPFQYLQHIDCVFVQTLDQVVQYLQGQQVLFSMSQPLSDVHPPQKTHRDFEHIIGHEYAKYALEVAAAGEHNVLMIGPPGCGKSLLAETFPTILPCLSHEAQLEVLSLYQLAGEVKNDSSPPFRHPHHSASSVALIGGGTQPKPGEVSLAHRGVLFLDEMAEFTKKTLDMLRQPLETGKVTISRVSSTVTYPAHFILIGAMNPCPCGYFGSKKRYCICSPKQIQAYRQRISGPIYDRIDILLSLEAVDLTEKQKQTECSETIRSRVEAARFKQYERYGEEITNGRVPIDVLLAKSPLTKRHQQLLQHWAATYDWSNRVQTKIIRLARTIADLAKTDDITDEALWKAIAFRRIKEGRQERNMKRGF</sequence>
<dbReference type="Gene3D" id="3.30.230.10">
    <property type="match status" value="1"/>
</dbReference>
<dbReference type="PANTHER" id="PTHR32039:SF7">
    <property type="entry name" value="COMPETENCE PROTEIN COMM"/>
    <property type="match status" value="1"/>
</dbReference>
<dbReference type="EMBL" id="JXTG01000008">
    <property type="protein sequence ID" value="KIP21085.1"/>
    <property type="molecule type" value="Genomic_DNA"/>
</dbReference>
<gene>
    <name evidence="5" type="ORF">JV16_01810</name>
</gene>
<dbReference type="InterPro" id="IPR000523">
    <property type="entry name" value="Mg_chelatse_chII-like_cat_dom"/>
</dbReference>
<dbReference type="InterPro" id="IPR003593">
    <property type="entry name" value="AAA+_ATPase"/>
</dbReference>
<feature type="domain" description="AAA+ ATPase" evidence="4">
    <location>
        <begin position="210"/>
        <end position="389"/>
    </location>
</feature>
<dbReference type="PRINTS" id="PR01657">
    <property type="entry name" value="MCMFAMILY"/>
</dbReference>
<reference evidence="5 6" key="1">
    <citation type="submission" date="2015-01" db="EMBL/GenBank/DDBJ databases">
        <title>Genome sequence of Anoxybacillus ayderensis strain AB04.</title>
        <authorList>
            <person name="Belduz A.O."/>
            <person name="Canakci S."/>
            <person name="Chan K.-G."/>
            <person name="Kahar U.M."/>
            <person name="Yaakob A.S."/>
            <person name="Chan C.S."/>
            <person name="Goh K.M."/>
        </authorList>
    </citation>
    <scope>NUCLEOTIDE SEQUENCE [LARGE SCALE GENOMIC DNA]</scope>
    <source>
        <strain evidence="5 6">AB04</strain>
    </source>
</reference>
<keyword evidence="3" id="KW-0067">ATP-binding</keyword>